<comment type="caution">
    <text evidence="8">The sequence shown here is derived from an EMBL/GenBank/DDBJ whole genome shotgun (WGS) entry which is preliminary data.</text>
</comment>
<proteinExistence type="inferred from homology"/>
<evidence type="ECO:0000313" key="9">
    <source>
        <dbReference type="Proteomes" id="UP000023067"/>
    </source>
</evidence>
<dbReference type="GO" id="GO:0005524">
    <property type="term" value="F:ATP binding"/>
    <property type="evidence" value="ECO:0007669"/>
    <property type="project" value="UniProtKB-KW"/>
</dbReference>
<feature type="domain" description="Zeta toxin" evidence="7">
    <location>
        <begin position="5"/>
        <end position="52"/>
    </location>
</feature>
<evidence type="ECO:0000256" key="5">
    <source>
        <dbReference type="ARBA" id="ARBA00032897"/>
    </source>
</evidence>
<gene>
    <name evidence="8" type="ORF">BF93_00300</name>
</gene>
<dbReference type="EMBL" id="JDYK01000001">
    <property type="protein sequence ID" value="EWS83043.1"/>
    <property type="molecule type" value="Genomic_DNA"/>
</dbReference>
<keyword evidence="3" id="KW-0547">Nucleotide-binding</keyword>
<evidence type="ECO:0000256" key="4">
    <source>
        <dbReference type="ARBA" id="ARBA00022840"/>
    </source>
</evidence>
<comment type="catalytic activity">
    <reaction evidence="6">
        <text>UDP-N-acetyl-alpha-D-glucosamine + ATP = UDP-N-acetyl-alpha-D-glucosamine 3'-phosphate + ADP + H(+)</text>
        <dbReference type="Rhea" id="RHEA:32671"/>
        <dbReference type="ChEBI" id="CHEBI:15378"/>
        <dbReference type="ChEBI" id="CHEBI:30616"/>
        <dbReference type="ChEBI" id="CHEBI:57705"/>
        <dbReference type="ChEBI" id="CHEBI:64353"/>
        <dbReference type="ChEBI" id="CHEBI:456216"/>
        <dbReference type="EC" id="2.7.1.176"/>
    </reaction>
</comment>
<dbReference type="Pfam" id="PF06414">
    <property type="entry name" value="Zeta_toxin"/>
    <property type="match status" value="1"/>
</dbReference>
<protein>
    <recommendedName>
        <fullName evidence="5">UDP-N-acetylglucosamine kinase</fullName>
        <ecNumber evidence="2">2.7.1.176</ecNumber>
    </recommendedName>
    <alternativeName>
        <fullName evidence="5">UDP-N-acetylglucosamine kinase</fullName>
    </alternativeName>
</protein>
<name>Z9JYI5_9MICO</name>
<evidence type="ECO:0000259" key="7">
    <source>
        <dbReference type="Pfam" id="PF06414"/>
    </source>
</evidence>
<dbReference type="InterPro" id="IPR010488">
    <property type="entry name" value="Zeta_toxin_domain"/>
</dbReference>
<dbReference type="eggNOG" id="COG0529">
    <property type="taxonomic scope" value="Bacteria"/>
</dbReference>
<dbReference type="SUPFAM" id="SSF52540">
    <property type="entry name" value="P-loop containing nucleoside triphosphate hydrolases"/>
    <property type="match status" value="1"/>
</dbReference>
<evidence type="ECO:0000256" key="3">
    <source>
        <dbReference type="ARBA" id="ARBA00022741"/>
    </source>
</evidence>
<dbReference type="HOGENOM" id="CLU_103816_0_0_11"/>
<dbReference type="STRING" id="396014.BF93_00300"/>
<evidence type="ECO:0000256" key="6">
    <source>
        <dbReference type="ARBA" id="ARBA00048178"/>
    </source>
</evidence>
<evidence type="ECO:0000256" key="2">
    <source>
        <dbReference type="ARBA" id="ARBA00011963"/>
    </source>
</evidence>
<dbReference type="Proteomes" id="UP000023067">
    <property type="component" value="Unassembled WGS sequence"/>
</dbReference>
<sequence length="186" mass="20094">MTPEPRAEVLLLSGTVGAGKTTTAYAIGDLLAAAGTPHAVIDLDEIRRMWPAPEDDPFHTALELENLRALAATYRRAGAQRLVLAGVVEGPGAREGYEEAVGGPVLVCRLRVDLAEVRRRLHGRHEEGAERDWHLERSGELDAILEAEAAADLTVDVRGRAPREVAQHVLAEAGWSATRRPPAPPR</sequence>
<accession>Z9JYI5</accession>
<dbReference type="CDD" id="cd01983">
    <property type="entry name" value="SIMIBI"/>
    <property type="match status" value="1"/>
</dbReference>
<dbReference type="InterPro" id="IPR027417">
    <property type="entry name" value="P-loop_NTPase"/>
</dbReference>
<dbReference type="Gene3D" id="3.40.50.300">
    <property type="entry name" value="P-loop containing nucleotide triphosphate hydrolases"/>
    <property type="match status" value="1"/>
</dbReference>
<dbReference type="AlphaFoldDB" id="Z9JYI5"/>
<keyword evidence="9" id="KW-1185">Reference proteome</keyword>
<organism evidence="8 9">
    <name type="scientific">Brachybacterium phenoliresistens</name>
    <dbReference type="NCBI Taxonomy" id="396014"/>
    <lineage>
        <taxon>Bacteria</taxon>
        <taxon>Bacillati</taxon>
        <taxon>Actinomycetota</taxon>
        <taxon>Actinomycetes</taxon>
        <taxon>Micrococcales</taxon>
        <taxon>Dermabacteraceae</taxon>
        <taxon>Brachybacterium</taxon>
    </lineage>
</organism>
<reference evidence="8 9" key="1">
    <citation type="submission" date="2014-02" db="EMBL/GenBank/DDBJ databases">
        <title>Genome sequence of Brachybacterium phenoliresistens strain W13A50.</title>
        <authorList>
            <person name="Wang X."/>
        </authorList>
    </citation>
    <scope>NUCLEOTIDE SEQUENCE [LARGE SCALE GENOMIC DNA]</scope>
    <source>
        <strain evidence="8 9">W13A50</strain>
    </source>
</reference>
<dbReference type="OrthoDB" id="7889077at2"/>
<evidence type="ECO:0000256" key="1">
    <source>
        <dbReference type="ARBA" id="ARBA00009104"/>
    </source>
</evidence>
<keyword evidence="4" id="KW-0067">ATP-binding</keyword>
<comment type="similarity">
    <text evidence="1">Belongs to the zeta toxin family.</text>
</comment>
<evidence type="ECO:0000313" key="8">
    <source>
        <dbReference type="EMBL" id="EWS83043.1"/>
    </source>
</evidence>
<dbReference type="GO" id="GO:0016301">
    <property type="term" value="F:kinase activity"/>
    <property type="evidence" value="ECO:0007669"/>
    <property type="project" value="InterPro"/>
</dbReference>
<dbReference type="PATRIC" id="fig|396014.3.peg.57"/>
<dbReference type="RefSeq" id="WP_038369972.1">
    <property type="nucleotide sequence ID" value="NZ_BAAAOW010000001.1"/>
</dbReference>
<dbReference type="EC" id="2.7.1.176" evidence="2"/>